<reference evidence="2 3" key="2">
    <citation type="journal article" date="2015" name="Stand. Genomic Sci.">
        <title>High quality draft genomic sequence of Flavobacterium enshiense DK69(T) and comparison among Flavobacterium genomes.</title>
        <authorList>
            <person name="Zeng Z."/>
            <person name="Chen C."/>
            <person name="Du H."/>
            <person name="Wang G."/>
            <person name="Li M."/>
        </authorList>
    </citation>
    <scope>NUCLEOTIDE SEQUENCE [LARGE SCALE GENOMIC DNA]</scope>
    <source>
        <strain evidence="2 3">DK69</strain>
    </source>
</reference>
<protein>
    <recommendedName>
        <fullName evidence="4">Lipoprotein</fullName>
    </recommendedName>
</protein>
<accession>V6SE77</accession>
<name>V6SE77_9FLAO</name>
<dbReference type="OrthoDB" id="1325794at2"/>
<proteinExistence type="predicted"/>
<gene>
    <name evidence="2" type="ORF">Q767_10285</name>
</gene>
<organism evidence="2 3">
    <name type="scientific">Flavobacterium enshiense DK69</name>
    <dbReference type="NCBI Taxonomy" id="1107311"/>
    <lineage>
        <taxon>Bacteria</taxon>
        <taxon>Pseudomonadati</taxon>
        <taxon>Bacteroidota</taxon>
        <taxon>Flavobacteriia</taxon>
        <taxon>Flavobacteriales</taxon>
        <taxon>Flavobacteriaceae</taxon>
        <taxon>Flavobacterium</taxon>
    </lineage>
</organism>
<evidence type="ECO:0000313" key="2">
    <source>
        <dbReference type="EMBL" id="KGO95607.1"/>
    </source>
</evidence>
<keyword evidence="1" id="KW-0732">Signal</keyword>
<dbReference type="eggNOG" id="ENOG5030YJ8">
    <property type="taxonomic scope" value="Bacteria"/>
</dbReference>
<dbReference type="PATRIC" id="fig|1107311.3.peg.1912"/>
<dbReference type="Proteomes" id="UP000030149">
    <property type="component" value="Unassembled WGS sequence"/>
</dbReference>
<sequence length="317" mass="34024">MIRKTLGLLCLALSAVLFSCSSDDSNGNINNNSNNNPNNDPTTSFVAATIDGQSWSSNTDGVYAQIDNYDVGETHSHELAITGTNTNQSHITIILPVENLAEGTFSSTDEDFHGMLFYTNSNSNNYISTLSGSSLTLTISNLNLITGTISGTFSGTLVDMNGNSITIANGVFNIVTIYTSTIFSNGTMSLSKNGGDLFTMDSSPEDGKYLFISQHSEVNHISIHGNYTNMSSEMETCTILFPKNVVPGTYDLMTELNFGAEISSHENEAQYHLTNGNITISSHNGNNVVGTFSFTFSNGTNTVTISNGSFNITHINL</sequence>
<dbReference type="EMBL" id="JRLZ01000009">
    <property type="protein sequence ID" value="KGO95607.1"/>
    <property type="molecule type" value="Genomic_DNA"/>
</dbReference>
<feature type="chain" id="PRO_5004750548" description="Lipoprotein" evidence="1">
    <location>
        <begin position="20"/>
        <end position="317"/>
    </location>
</feature>
<dbReference type="AlphaFoldDB" id="V6SE77"/>
<dbReference type="RefSeq" id="WP_023573932.1">
    <property type="nucleotide sequence ID" value="NZ_AVCS01000013.1"/>
</dbReference>
<evidence type="ECO:0008006" key="4">
    <source>
        <dbReference type="Google" id="ProtNLM"/>
    </source>
</evidence>
<keyword evidence="3" id="KW-1185">Reference proteome</keyword>
<dbReference type="PROSITE" id="PS51257">
    <property type="entry name" value="PROKAR_LIPOPROTEIN"/>
    <property type="match status" value="1"/>
</dbReference>
<feature type="signal peptide" evidence="1">
    <location>
        <begin position="1"/>
        <end position="19"/>
    </location>
</feature>
<evidence type="ECO:0000256" key="1">
    <source>
        <dbReference type="SAM" id="SignalP"/>
    </source>
</evidence>
<comment type="caution">
    <text evidence="2">The sequence shown here is derived from an EMBL/GenBank/DDBJ whole genome shotgun (WGS) entry which is preliminary data.</text>
</comment>
<evidence type="ECO:0000313" key="3">
    <source>
        <dbReference type="Proteomes" id="UP000030149"/>
    </source>
</evidence>
<reference evidence="3" key="1">
    <citation type="submission" date="2013-09" db="EMBL/GenBank/DDBJ databases">
        <authorList>
            <person name="Zeng Z."/>
            <person name="Chen C."/>
        </authorList>
    </citation>
    <scope>NUCLEOTIDE SEQUENCE [LARGE SCALE GENOMIC DNA]</scope>
    <source>
        <strain evidence="3">DK69</strain>
    </source>
</reference>